<gene>
    <name evidence="1" type="ORF">DGAL_LOCUS16862</name>
</gene>
<sequence length="72" mass="8360">MDRFTRHHCTMMTVLAGGERILSVYMQLPNTFFSITICRSGVFNDVNCVSNNAHAMNIVWLWNFELHRLLGK</sequence>
<comment type="caution">
    <text evidence="1">The sequence shown here is derived from an EMBL/GenBank/DDBJ whole genome shotgun (WGS) entry which is preliminary data.</text>
</comment>
<evidence type="ECO:0000313" key="1">
    <source>
        <dbReference type="EMBL" id="CAH0113060.1"/>
    </source>
</evidence>
<name>A0A8J2SCS7_9CRUS</name>
<dbReference type="EMBL" id="CAKKLH010000336">
    <property type="protein sequence ID" value="CAH0113060.1"/>
    <property type="molecule type" value="Genomic_DNA"/>
</dbReference>
<reference evidence="1" key="1">
    <citation type="submission" date="2021-11" db="EMBL/GenBank/DDBJ databases">
        <authorList>
            <person name="Schell T."/>
        </authorList>
    </citation>
    <scope>NUCLEOTIDE SEQUENCE</scope>
    <source>
        <strain evidence="1">M5</strain>
    </source>
</reference>
<keyword evidence="2" id="KW-1185">Reference proteome</keyword>
<accession>A0A8J2SCS7</accession>
<organism evidence="1 2">
    <name type="scientific">Daphnia galeata</name>
    <dbReference type="NCBI Taxonomy" id="27404"/>
    <lineage>
        <taxon>Eukaryota</taxon>
        <taxon>Metazoa</taxon>
        <taxon>Ecdysozoa</taxon>
        <taxon>Arthropoda</taxon>
        <taxon>Crustacea</taxon>
        <taxon>Branchiopoda</taxon>
        <taxon>Diplostraca</taxon>
        <taxon>Cladocera</taxon>
        <taxon>Anomopoda</taxon>
        <taxon>Daphniidae</taxon>
        <taxon>Daphnia</taxon>
    </lineage>
</organism>
<dbReference type="Proteomes" id="UP000789390">
    <property type="component" value="Unassembled WGS sequence"/>
</dbReference>
<proteinExistence type="predicted"/>
<dbReference type="AlphaFoldDB" id="A0A8J2SCS7"/>
<evidence type="ECO:0000313" key="2">
    <source>
        <dbReference type="Proteomes" id="UP000789390"/>
    </source>
</evidence>
<protein>
    <submittedName>
        <fullName evidence="1">Uncharacterized protein</fullName>
    </submittedName>
</protein>